<dbReference type="EMBL" id="GGEC01001027">
    <property type="protein sequence ID" value="MBW81510.1"/>
    <property type="molecule type" value="Transcribed_RNA"/>
</dbReference>
<reference evidence="1" key="1">
    <citation type="submission" date="2018-02" db="EMBL/GenBank/DDBJ databases">
        <title>Rhizophora mucronata_Transcriptome.</title>
        <authorList>
            <person name="Meera S.P."/>
            <person name="Sreeshan A."/>
            <person name="Augustine A."/>
        </authorList>
    </citation>
    <scope>NUCLEOTIDE SEQUENCE</scope>
    <source>
        <tissue evidence="1">Leaf</tissue>
    </source>
</reference>
<organism evidence="1">
    <name type="scientific">Rhizophora mucronata</name>
    <name type="common">Asiatic mangrove</name>
    <dbReference type="NCBI Taxonomy" id="61149"/>
    <lineage>
        <taxon>Eukaryota</taxon>
        <taxon>Viridiplantae</taxon>
        <taxon>Streptophyta</taxon>
        <taxon>Embryophyta</taxon>
        <taxon>Tracheophyta</taxon>
        <taxon>Spermatophyta</taxon>
        <taxon>Magnoliopsida</taxon>
        <taxon>eudicotyledons</taxon>
        <taxon>Gunneridae</taxon>
        <taxon>Pentapetalae</taxon>
        <taxon>rosids</taxon>
        <taxon>fabids</taxon>
        <taxon>Malpighiales</taxon>
        <taxon>Rhizophoraceae</taxon>
        <taxon>Rhizophora</taxon>
    </lineage>
</organism>
<name>A0A2P2IJU3_RHIMU</name>
<proteinExistence type="predicted"/>
<dbReference type="AlphaFoldDB" id="A0A2P2IJU3"/>
<accession>A0A2P2IJU3</accession>
<sequence>MAHPSLGSILVIPEFFCLLNNVGCQEDAREILCTLGAPGLNLELRHCYCC</sequence>
<evidence type="ECO:0000313" key="1">
    <source>
        <dbReference type="EMBL" id="MBW81510.1"/>
    </source>
</evidence>
<protein>
    <submittedName>
        <fullName evidence="1">Uncharacterized protein</fullName>
    </submittedName>
</protein>